<name>A0A124G8Q0_9ACTN</name>
<proteinExistence type="predicted"/>
<sequence length="69" mass="7781">MHDDHAARLTLTPTQWTTVDFARRDLEYARSEDLAHLGEAGLILLIEKLRGRLGDALQVVDELAMEPPQ</sequence>
<dbReference type="RefSeq" id="WP_062708431.1">
    <property type="nucleotide sequence ID" value="NZ_LLZG01000361.1"/>
</dbReference>
<reference evidence="2" key="1">
    <citation type="submission" date="2015-10" db="EMBL/GenBank/DDBJ databases">
        <authorList>
            <person name="Ju K.-S."/>
            <person name="Doroghazi J.R."/>
            <person name="Metcalf W.W."/>
        </authorList>
    </citation>
    <scope>NUCLEOTIDE SEQUENCE [LARGE SCALE GENOMIC DNA]</scope>
    <source>
        <strain evidence="2">NRRL 3151</strain>
    </source>
</reference>
<protein>
    <submittedName>
        <fullName evidence="1">Uncharacterized protein</fullName>
    </submittedName>
</protein>
<organism evidence="1 2">
    <name type="scientific">Streptomyces regalis</name>
    <dbReference type="NCBI Taxonomy" id="68262"/>
    <lineage>
        <taxon>Bacteria</taxon>
        <taxon>Bacillati</taxon>
        <taxon>Actinomycetota</taxon>
        <taxon>Actinomycetes</taxon>
        <taxon>Kitasatosporales</taxon>
        <taxon>Streptomycetaceae</taxon>
        <taxon>Streptomyces</taxon>
    </lineage>
</organism>
<keyword evidence="2" id="KW-1185">Reference proteome</keyword>
<comment type="caution">
    <text evidence="1">The sequence shown here is derived from an EMBL/GenBank/DDBJ whole genome shotgun (WGS) entry which is preliminary data.</text>
</comment>
<evidence type="ECO:0000313" key="2">
    <source>
        <dbReference type="Proteomes" id="UP000053923"/>
    </source>
</evidence>
<dbReference type="AlphaFoldDB" id="A0A124G8Q0"/>
<evidence type="ECO:0000313" key="1">
    <source>
        <dbReference type="EMBL" id="KUL26620.1"/>
    </source>
</evidence>
<gene>
    <name evidence="1" type="ORF">ADL12_32190</name>
</gene>
<accession>A0A124G8Q0</accession>
<dbReference type="EMBL" id="LLZG01000361">
    <property type="protein sequence ID" value="KUL26620.1"/>
    <property type="molecule type" value="Genomic_DNA"/>
</dbReference>
<dbReference type="Proteomes" id="UP000053923">
    <property type="component" value="Unassembled WGS sequence"/>
</dbReference>
<dbReference type="OrthoDB" id="4243869at2"/>